<evidence type="ECO:0000313" key="14">
    <source>
        <dbReference type="Proteomes" id="UP001152797"/>
    </source>
</evidence>
<evidence type="ECO:0000256" key="1">
    <source>
        <dbReference type="ARBA" id="ARBA00001947"/>
    </source>
</evidence>
<dbReference type="InterPro" id="IPR001330">
    <property type="entry name" value="Prenyltrans"/>
</dbReference>
<evidence type="ECO:0000313" key="11">
    <source>
        <dbReference type="EMBL" id="CAI3993512.1"/>
    </source>
</evidence>
<evidence type="ECO:0000256" key="5">
    <source>
        <dbReference type="ARBA" id="ARBA00022723"/>
    </source>
</evidence>
<organism evidence="11">
    <name type="scientific">Cladocopium goreaui</name>
    <dbReference type="NCBI Taxonomy" id="2562237"/>
    <lineage>
        <taxon>Eukaryota</taxon>
        <taxon>Sar</taxon>
        <taxon>Alveolata</taxon>
        <taxon>Dinophyceae</taxon>
        <taxon>Suessiales</taxon>
        <taxon>Symbiodiniaceae</taxon>
        <taxon>Cladocopium</taxon>
    </lineage>
</organism>
<dbReference type="Proteomes" id="UP001152797">
    <property type="component" value="Unassembled WGS sequence"/>
</dbReference>
<evidence type="ECO:0000256" key="8">
    <source>
        <dbReference type="ARBA" id="ARBA00030816"/>
    </source>
</evidence>
<reference evidence="11" key="1">
    <citation type="submission" date="2022-10" db="EMBL/GenBank/DDBJ databases">
        <authorList>
            <person name="Chen Y."/>
            <person name="Dougan E. K."/>
            <person name="Chan C."/>
            <person name="Rhodes N."/>
            <person name="Thang M."/>
        </authorList>
    </citation>
    <scope>NUCLEOTIDE SEQUENCE</scope>
</reference>
<evidence type="ECO:0000256" key="9">
    <source>
        <dbReference type="ARBA" id="ARBA00032766"/>
    </source>
</evidence>
<keyword evidence="6" id="KW-0677">Repeat</keyword>
<dbReference type="EMBL" id="CAMXCT030001842">
    <property type="protein sequence ID" value="CAL4780824.1"/>
    <property type="molecule type" value="Genomic_DNA"/>
</dbReference>
<dbReference type="Gene3D" id="1.50.10.20">
    <property type="match status" value="1"/>
</dbReference>
<accession>A0A9P1CJM8</accession>
<dbReference type="EMBL" id="CAMXCT010001842">
    <property type="protein sequence ID" value="CAI3993512.1"/>
    <property type="molecule type" value="Genomic_DNA"/>
</dbReference>
<sequence length="166" mass="18500">MRHAEVLSPSSLVCNKKMDPSRAIAGARFAYCALSSLTILDALDRVNVDACVDWRCMNYEGAFGPVPMAESHAAYVFCAVQALALVDALHAVDMDRLGWWLCERQTPSGGFNGRPEKAPDVCYSWWILSALVTIDRAHWIDMEKLGDFIALAQDQDRGQVRLHSRD</sequence>
<dbReference type="InterPro" id="IPR008930">
    <property type="entry name" value="Terpenoid_cyclase/PrenylTrfase"/>
</dbReference>
<keyword evidence="3" id="KW-0637">Prenyltransferase</keyword>
<dbReference type="PANTHER" id="PTHR11774:SF11">
    <property type="entry name" value="GERANYLGERANYL TRANSFERASE TYPE-2 SUBUNIT BETA"/>
    <property type="match status" value="1"/>
</dbReference>
<evidence type="ECO:0000256" key="2">
    <source>
        <dbReference type="ARBA" id="ARBA00010497"/>
    </source>
</evidence>
<comment type="caution">
    <text evidence="11">The sequence shown here is derived from an EMBL/GenBank/DDBJ whole genome shotgun (WGS) entry which is preliminary data.</text>
</comment>
<dbReference type="SUPFAM" id="SSF48239">
    <property type="entry name" value="Terpenoid cyclases/Protein prenyltransferases"/>
    <property type="match status" value="1"/>
</dbReference>
<dbReference type="GO" id="GO:0005968">
    <property type="term" value="C:Rab-protein geranylgeranyltransferase complex"/>
    <property type="evidence" value="ECO:0007669"/>
    <property type="project" value="TreeGrafter"/>
</dbReference>
<evidence type="ECO:0000256" key="7">
    <source>
        <dbReference type="ARBA" id="ARBA00022833"/>
    </source>
</evidence>
<keyword evidence="4 13" id="KW-0808">Transferase</keyword>
<dbReference type="AlphaFoldDB" id="A0A9P1CJM8"/>
<reference evidence="12" key="2">
    <citation type="submission" date="2024-04" db="EMBL/GenBank/DDBJ databases">
        <authorList>
            <person name="Chen Y."/>
            <person name="Shah S."/>
            <person name="Dougan E. K."/>
            <person name="Thang M."/>
            <person name="Chan C."/>
        </authorList>
    </citation>
    <scope>NUCLEOTIDE SEQUENCE [LARGE SCALE GENOMIC DNA]</scope>
</reference>
<evidence type="ECO:0000256" key="6">
    <source>
        <dbReference type="ARBA" id="ARBA00022737"/>
    </source>
</evidence>
<evidence type="ECO:0000256" key="3">
    <source>
        <dbReference type="ARBA" id="ARBA00022602"/>
    </source>
</evidence>
<dbReference type="Pfam" id="PF00432">
    <property type="entry name" value="Prenyltrans"/>
    <property type="match status" value="1"/>
</dbReference>
<proteinExistence type="inferred from homology"/>
<dbReference type="OrthoDB" id="5428259at2759"/>
<dbReference type="GO" id="GO:0046872">
    <property type="term" value="F:metal ion binding"/>
    <property type="evidence" value="ECO:0007669"/>
    <property type="project" value="UniProtKB-KW"/>
</dbReference>
<evidence type="ECO:0000259" key="10">
    <source>
        <dbReference type="Pfam" id="PF00432"/>
    </source>
</evidence>
<dbReference type="EMBL" id="CAMXCT020001842">
    <property type="protein sequence ID" value="CAL1146887.1"/>
    <property type="molecule type" value="Genomic_DNA"/>
</dbReference>
<protein>
    <recommendedName>
        <fullName evidence="8">Geranylgeranyl transferase type II subunit beta</fullName>
    </recommendedName>
    <alternativeName>
        <fullName evidence="9">Type II protein geranyl-geranyltransferase subunit beta</fullName>
    </alternativeName>
</protein>
<dbReference type="PANTHER" id="PTHR11774">
    <property type="entry name" value="GERANYLGERANYL TRANSFERASE TYPE BETA SUBUNIT"/>
    <property type="match status" value="1"/>
</dbReference>
<comment type="similarity">
    <text evidence="2">Belongs to the protein prenyltransferase subunit beta family.</text>
</comment>
<keyword evidence="5" id="KW-0479">Metal-binding</keyword>
<keyword evidence="7" id="KW-0862">Zinc</keyword>
<gene>
    <name evidence="11" type="ORF">C1SCF055_LOCUS20253</name>
</gene>
<dbReference type="GO" id="GO:0004663">
    <property type="term" value="F:Rab geranylgeranyltransferase activity"/>
    <property type="evidence" value="ECO:0007669"/>
    <property type="project" value="TreeGrafter"/>
</dbReference>
<feature type="domain" description="Prenyltransferase alpha-alpha toroid" evidence="10">
    <location>
        <begin position="27"/>
        <end position="159"/>
    </location>
</feature>
<dbReference type="InterPro" id="IPR045089">
    <property type="entry name" value="PGGT1B-like"/>
</dbReference>
<evidence type="ECO:0000313" key="12">
    <source>
        <dbReference type="EMBL" id="CAL1146887.1"/>
    </source>
</evidence>
<evidence type="ECO:0000313" key="13">
    <source>
        <dbReference type="EMBL" id="CAL4780824.1"/>
    </source>
</evidence>
<evidence type="ECO:0000256" key="4">
    <source>
        <dbReference type="ARBA" id="ARBA00022679"/>
    </source>
</evidence>
<keyword evidence="14" id="KW-1185">Reference proteome</keyword>
<name>A0A9P1CJM8_9DINO</name>
<comment type="cofactor">
    <cofactor evidence="1">
        <name>Zn(2+)</name>
        <dbReference type="ChEBI" id="CHEBI:29105"/>
    </cofactor>
</comment>